<dbReference type="Proteomes" id="UP000019376">
    <property type="component" value="Unassembled WGS sequence"/>
</dbReference>
<reference evidence="1 2" key="1">
    <citation type="journal article" date="2013" name="PLoS ONE">
        <title>Genomic and secretomic analyses reveal unique features of the lignocellulolytic enzyme system of Penicillium decumbens.</title>
        <authorList>
            <person name="Liu G."/>
            <person name="Zhang L."/>
            <person name="Wei X."/>
            <person name="Zou G."/>
            <person name="Qin Y."/>
            <person name="Ma L."/>
            <person name="Li J."/>
            <person name="Zheng H."/>
            <person name="Wang S."/>
            <person name="Wang C."/>
            <person name="Xun L."/>
            <person name="Zhao G.-P."/>
            <person name="Zhou Z."/>
            <person name="Qu Y."/>
        </authorList>
    </citation>
    <scope>NUCLEOTIDE SEQUENCE [LARGE SCALE GENOMIC DNA]</scope>
    <source>
        <strain evidence="2">114-2 / CGMCC 5302</strain>
    </source>
</reference>
<dbReference type="AlphaFoldDB" id="S7ZTC8"/>
<protein>
    <submittedName>
        <fullName evidence="1">Uncharacterized protein</fullName>
    </submittedName>
</protein>
<sequence length="50" mass="5497">MAQAQCSSNRRRCFLDSNTGTTGSIDLQQWTGRVMSGTFQRQEAANVTGE</sequence>
<name>S7ZTC8_PENO1</name>
<dbReference type="EMBL" id="KB644415">
    <property type="protein sequence ID" value="EPS33694.1"/>
    <property type="molecule type" value="Genomic_DNA"/>
</dbReference>
<evidence type="ECO:0000313" key="2">
    <source>
        <dbReference type="Proteomes" id="UP000019376"/>
    </source>
</evidence>
<keyword evidence="2" id="KW-1185">Reference proteome</keyword>
<dbReference type="HOGENOM" id="CLU_3125572_0_0_1"/>
<evidence type="ECO:0000313" key="1">
    <source>
        <dbReference type="EMBL" id="EPS33694.1"/>
    </source>
</evidence>
<gene>
    <name evidence="1" type="ORF">PDE_08656</name>
</gene>
<organism evidence="1 2">
    <name type="scientific">Penicillium oxalicum (strain 114-2 / CGMCC 5302)</name>
    <name type="common">Penicillium decumbens</name>
    <dbReference type="NCBI Taxonomy" id="933388"/>
    <lineage>
        <taxon>Eukaryota</taxon>
        <taxon>Fungi</taxon>
        <taxon>Dikarya</taxon>
        <taxon>Ascomycota</taxon>
        <taxon>Pezizomycotina</taxon>
        <taxon>Eurotiomycetes</taxon>
        <taxon>Eurotiomycetidae</taxon>
        <taxon>Eurotiales</taxon>
        <taxon>Aspergillaceae</taxon>
        <taxon>Penicillium</taxon>
    </lineage>
</organism>
<accession>S7ZTC8</accession>
<proteinExistence type="predicted"/>